<protein>
    <submittedName>
        <fullName evidence="2">Uncharacterized protein</fullName>
    </submittedName>
</protein>
<dbReference type="Gene3D" id="1.50.10.20">
    <property type="match status" value="3"/>
</dbReference>
<evidence type="ECO:0000313" key="3">
    <source>
        <dbReference type="Proteomes" id="UP000275267"/>
    </source>
</evidence>
<dbReference type="PANTHER" id="PTHR11764">
    <property type="entry name" value="TERPENE CYCLASE/MUTASE FAMILY MEMBER"/>
    <property type="match status" value="1"/>
</dbReference>
<sequence>MWKLKIGEGGGPWLRSASNFLGRQVWEFDPDAGTQEERTEVERVRQEFTEHRFEKRVAQDLLLRFQYAKQIHHQVDFPVIKLVNNAEVTEEILLTSLRRALAQHSTLQAHDGHWPCNYSGVMFIMPILVFALYVTGSLNVVLSKEHQREICRYIYNHQVIGLYDWNGKNSIIPELWLVPYSLPIHRVLNCWPVNKLRDTALRNIMKHIHYEDESTNYLCICPVNKALNMICCWIENPNSDAFKRHLPRIYDYLWIAEDGMKSQVYDGTQTWDTAFIVKAYCSADLIHEFSPTLSKAHEFIKCLQILENQPNNENYYRHRSKGHGLIQL</sequence>
<evidence type="ECO:0000256" key="1">
    <source>
        <dbReference type="SAM" id="Phobius"/>
    </source>
</evidence>
<proteinExistence type="predicted"/>
<organism evidence="2 3">
    <name type="scientific">Panicum miliaceum</name>
    <name type="common">Proso millet</name>
    <name type="synonym">Broomcorn millet</name>
    <dbReference type="NCBI Taxonomy" id="4540"/>
    <lineage>
        <taxon>Eukaryota</taxon>
        <taxon>Viridiplantae</taxon>
        <taxon>Streptophyta</taxon>
        <taxon>Embryophyta</taxon>
        <taxon>Tracheophyta</taxon>
        <taxon>Spermatophyta</taxon>
        <taxon>Magnoliopsida</taxon>
        <taxon>Liliopsida</taxon>
        <taxon>Poales</taxon>
        <taxon>Poaceae</taxon>
        <taxon>PACMAD clade</taxon>
        <taxon>Panicoideae</taxon>
        <taxon>Panicodae</taxon>
        <taxon>Paniceae</taxon>
        <taxon>Panicinae</taxon>
        <taxon>Panicum</taxon>
        <taxon>Panicum sect. Panicum</taxon>
    </lineage>
</organism>
<dbReference type="Proteomes" id="UP000275267">
    <property type="component" value="Unassembled WGS sequence"/>
</dbReference>
<dbReference type="PANTHER" id="PTHR11764:SF45">
    <property type="entry name" value="TERPENE CYCLASE_MUTASE FAMILY MEMBER"/>
    <property type="match status" value="1"/>
</dbReference>
<gene>
    <name evidence="2" type="ORF">C2845_PM18G09690</name>
</gene>
<dbReference type="InterPro" id="IPR008930">
    <property type="entry name" value="Terpenoid_cyclase/PrenylTrfase"/>
</dbReference>
<keyword evidence="3" id="KW-1185">Reference proteome</keyword>
<dbReference type="GO" id="GO:0016104">
    <property type="term" value="P:triterpenoid biosynthetic process"/>
    <property type="evidence" value="ECO:0007669"/>
    <property type="project" value="InterPro"/>
</dbReference>
<dbReference type="AlphaFoldDB" id="A0A3L6PLA0"/>
<dbReference type="OrthoDB" id="685449at2759"/>
<keyword evidence="1" id="KW-0472">Membrane</keyword>
<reference evidence="3" key="1">
    <citation type="journal article" date="2019" name="Nat. Commun.">
        <title>The genome of broomcorn millet.</title>
        <authorList>
            <person name="Zou C."/>
            <person name="Miki D."/>
            <person name="Li D."/>
            <person name="Tang Q."/>
            <person name="Xiao L."/>
            <person name="Rajput S."/>
            <person name="Deng P."/>
            <person name="Jia W."/>
            <person name="Huang R."/>
            <person name="Zhang M."/>
            <person name="Sun Y."/>
            <person name="Hu J."/>
            <person name="Fu X."/>
            <person name="Schnable P.S."/>
            <person name="Li F."/>
            <person name="Zhang H."/>
            <person name="Feng B."/>
            <person name="Zhu X."/>
            <person name="Liu R."/>
            <person name="Schnable J.C."/>
            <person name="Zhu J.-K."/>
            <person name="Zhang H."/>
        </authorList>
    </citation>
    <scope>NUCLEOTIDE SEQUENCE [LARGE SCALE GENOMIC DNA]</scope>
</reference>
<comment type="caution">
    <text evidence="2">The sequence shown here is derived from an EMBL/GenBank/DDBJ whole genome shotgun (WGS) entry which is preliminary data.</text>
</comment>
<dbReference type="STRING" id="4540.A0A3L6PLA0"/>
<feature type="transmembrane region" description="Helical" evidence="1">
    <location>
        <begin position="121"/>
        <end position="142"/>
    </location>
</feature>
<accession>A0A3L6PLA0</accession>
<dbReference type="EMBL" id="PQIB02000017">
    <property type="protein sequence ID" value="RLM58398.1"/>
    <property type="molecule type" value="Genomic_DNA"/>
</dbReference>
<dbReference type="InterPro" id="IPR018333">
    <property type="entry name" value="Squalene_cyclase"/>
</dbReference>
<dbReference type="GO" id="GO:0016866">
    <property type="term" value="F:intramolecular transferase activity"/>
    <property type="evidence" value="ECO:0007669"/>
    <property type="project" value="InterPro"/>
</dbReference>
<keyword evidence="1" id="KW-0812">Transmembrane</keyword>
<evidence type="ECO:0000313" key="2">
    <source>
        <dbReference type="EMBL" id="RLM58398.1"/>
    </source>
</evidence>
<dbReference type="SUPFAM" id="SSF48239">
    <property type="entry name" value="Terpenoid cyclases/Protein prenyltransferases"/>
    <property type="match status" value="3"/>
</dbReference>
<dbReference type="GO" id="GO:0005811">
    <property type="term" value="C:lipid droplet"/>
    <property type="evidence" value="ECO:0007669"/>
    <property type="project" value="InterPro"/>
</dbReference>
<name>A0A3L6PLA0_PANMI</name>
<keyword evidence="1" id="KW-1133">Transmembrane helix</keyword>